<keyword evidence="27" id="KW-1185">Reference proteome</keyword>
<dbReference type="Gene3D" id="3.30.565.10">
    <property type="entry name" value="Histidine kinase-like ATPase, C-terminal domain"/>
    <property type="match status" value="1"/>
</dbReference>
<dbReference type="Pfam" id="PF07730">
    <property type="entry name" value="HisKA_3"/>
    <property type="match status" value="1"/>
</dbReference>
<evidence type="ECO:0000256" key="23">
    <source>
        <dbReference type="SAM" id="Phobius"/>
    </source>
</evidence>
<dbReference type="Gene3D" id="3.30.450.20">
    <property type="entry name" value="PAS domain"/>
    <property type="match status" value="1"/>
</dbReference>
<dbReference type="GO" id="GO:0046872">
    <property type="term" value="F:metal ion binding"/>
    <property type="evidence" value="ECO:0007669"/>
    <property type="project" value="UniProtKB-KW"/>
</dbReference>
<evidence type="ECO:0000256" key="18">
    <source>
        <dbReference type="ARBA" id="ARBA00023012"/>
    </source>
</evidence>
<dbReference type="GO" id="GO:0005524">
    <property type="term" value="F:ATP binding"/>
    <property type="evidence" value="ECO:0007669"/>
    <property type="project" value="UniProtKB-KW"/>
</dbReference>
<evidence type="ECO:0000256" key="22">
    <source>
        <dbReference type="ARBA" id="ARBA00030800"/>
    </source>
</evidence>
<dbReference type="InterPro" id="IPR029095">
    <property type="entry name" value="NarX-like_N"/>
</dbReference>
<dbReference type="EMBL" id="AAXU02000001">
    <property type="protein sequence ID" value="EAZ81904.1"/>
    <property type="molecule type" value="Genomic_DNA"/>
</dbReference>
<evidence type="ECO:0000259" key="25">
    <source>
        <dbReference type="PROSITE" id="PS50113"/>
    </source>
</evidence>
<dbReference type="PROSITE" id="PS50113">
    <property type="entry name" value="PAC"/>
    <property type="match status" value="1"/>
</dbReference>
<reference evidence="26 27" key="1">
    <citation type="journal article" date="2011" name="J. Bacteriol.">
        <title>Complete genome sequence of Algoriphagus sp. PR1, bacterial prey of a colony-forming choanoflagellate.</title>
        <authorList>
            <person name="Alegado R.A."/>
            <person name="Ferriera S."/>
            <person name="Nusbaum C."/>
            <person name="Young S.K."/>
            <person name="Zeng Q."/>
            <person name="Imamovic A."/>
            <person name="Fairclough S.R."/>
            <person name="King N."/>
        </authorList>
    </citation>
    <scope>NUCLEOTIDE SEQUENCE [LARGE SCALE GENOMIC DNA]</scope>
    <source>
        <strain evidence="26 27">PR1</strain>
    </source>
</reference>
<dbReference type="Pfam" id="PF02518">
    <property type="entry name" value="HATPase_c"/>
    <property type="match status" value="1"/>
</dbReference>
<comment type="subcellular location">
    <subcellularLocation>
        <location evidence="4">Cytoplasm</location>
    </subcellularLocation>
    <subcellularLocation>
        <location evidence="3">Membrane</location>
        <topology evidence="3">Multi-pass membrane protein</topology>
    </subcellularLocation>
</comment>
<dbReference type="PROSITE" id="PS50109">
    <property type="entry name" value="HIS_KIN"/>
    <property type="match status" value="1"/>
</dbReference>
<keyword evidence="18" id="KW-0902">Two-component regulatory system</keyword>
<feature type="transmembrane region" description="Helical" evidence="23">
    <location>
        <begin position="20"/>
        <end position="42"/>
    </location>
</feature>
<dbReference type="PANTHER" id="PTHR24421:SF10">
    <property type="entry name" value="NITRATE_NITRITE SENSOR PROTEIN NARQ"/>
    <property type="match status" value="1"/>
</dbReference>
<evidence type="ECO:0000256" key="8">
    <source>
        <dbReference type="ARBA" id="ARBA00022490"/>
    </source>
</evidence>
<feature type="domain" description="PAC" evidence="25">
    <location>
        <begin position="325"/>
        <end position="376"/>
    </location>
</feature>
<dbReference type="PRINTS" id="PR00344">
    <property type="entry name" value="BCTRLSENSOR"/>
</dbReference>
<dbReference type="Proteomes" id="UP000003919">
    <property type="component" value="Chromosome"/>
</dbReference>
<dbReference type="Pfam" id="PF13675">
    <property type="entry name" value="PilJ"/>
    <property type="match status" value="1"/>
</dbReference>
<keyword evidence="12" id="KW-0479">Metal-binding</keyword>
<organism evidence="26 27">
    <name type="scientific">Algoriphagus machipongonensis</name>
    <dbReference type="NCBI Taxonomy" id="388413"/>
    <lineage>
        <taxon>Bacteria</taxon>
        <taxon>Pseudomonadati</taxon>
        <taxon>Bacteroidota</taxon>
        <taxon>Cytophagia</taxon>
        <taxon>Cytophagales</taxon>
        <taxon>Cyclobacteriaceae</taxon>
        <taxon>Algoriphagus</taxon>
    </lineage>
</organism>
<evidence type="ECO:0000256" key="17">
    <source>
        <dbReference type="ARBA" id="ARBA00023004"/>
    </source>
</evidence>
<keyword evidence="14 26" id="KW-0418">Kinase</keyword>
<evidence type="ECO:0000256" key="20">
    <source>
        <dbReference type="ARBA" id="ARBA00023136"/>
    </source>
</evidence>
<protein>
    <recommendedName>
        <fullName evidence="6">Oxygen sensor histidine kinase NreB</fullName>
        <ecNumber evidence="5">2.7.13.3</ecNumber>
    </recommendedName>
    <alternativeName>
        <fullName evidence="22">Nitrogen regulation protein B</fullName>
    </alternativeName>
</protein>
<evidence type="ECO:0000256" key="15">
    <source>
        <dbReference type="ARBA" id="ARBA00022840"/>
    </source>
</evidence>
<dbReference type="PANTHER" id="PTHR24421">
    <property type="entry name" value="NITRATE/NITRITE SENSOR PROTEIN NARX-RELATED"/>
    <property type="match status" value="1"/>
</dbReference>
<dbReference type="AlphaFoldDB" id="A3HUT2"/>
<dbReference type="CDD" id="cd16917">
    <property type="entry name" value="HATPase_UhpB-NarQ-NarX-like"/>
    <property type="match status" value="1"/>
</dbReference>
<dbReference type="HOGENOM" id="CLU_039270_0_0_10"/>
<keyword evidence="19" id="KW-0411">Iron-sulfur</keyword>
<dbReference type="EMBL" id="CM001023">
    <property type="protein sequence ID" value="EAZ81904.1"/>
    <property type="molecule type" value="Genomic_DNA"/>
</dbReference>
<feature type="transmembrane region" description="Helical" evidence="23">
    <location>
        <begin position="193"/>
        <end position="214"/>
    </location>
</feature>
<evidence type="ECO:0000313" key="26">
    <source>
        <dbReference type="EMBL" id="EAZ81904.1"/>
    </source>
</evidence>
<evidence type="ECO:0000256" key="2">
    <source>
        <dbReference type="ARBA" id="ARBA00001966"/>
    </source>
</evidence>
<dbReference type="GO" id="GO:0046983">
    <property type="term" value="F:protein dimerization activity"/>
    <property type="evidence" value="ECO:0007669"/>
    <property type="project" value="InterPro"/>
</dbReference>
<dbReference type="Gene3D" id="1.20.5.1930">
    <property type="match status" value="1"/>
</dbReference>
<keyword evidence="7" id="KW-0004">4Fe-4S</keyword>
<keyword evidence="13" id="KW-0547">Nucleotide-binding</keyword>
<evidence type="ECO:0000256" key="4">
    <source>
        <dbReference type="ARBA" id="ARBA00004496"/>
    </source>
</evidence>
<evidence type="ECO:0000256" key="3">
    <source>
        <dbReference type="ARBA" id="ARBA00004141"/>
    </source>
</evidence>
<dbReference type="InterPro" id="IPR000700">
    <property type="entry name" value="PAS-assoc_C"/>
</dbReference>
<gene>
    <name evidence="26" type="ORF">ALPR1_01645</name>
</gene>
<dbReference type="InterPro" id="IPR005467">
    <property type="entry name" value="His_kinase_dom"/>
</dbReference>
<comment type="caution">
    <text evidence="26">The sequence shown here is derived from an EMBL/GenBank/DDBJ whole genome shotgun (WGS) entry which is preliminary data.</text>
</comment>
<dbReference type="eggNOG" id="COG4585">
    <property type="taxonomic scope" value="Bacteria"/>
</dbReference>
<dbReference type="SMART" id="SM00387">
    <property type="entry name" value="HATPase_c"/>
    <property type="match status" value="1"/>
</dbReference>
<dbReference type="InterPro" id="IPR035965">
    <property type="entry name" value="PAS-like_dom_sf"/>
</dbReference>
<feature type="domain" description="Histidine kinase" evidence="24">
    <location>
        <begin position="406"/>
        <end position="603"/>
    </location>
</feature>
<dbReference type="GO" id="GO:0000155">
    <property type="term" value="F:phosphorelay sensor kinase activity"/>
    <property type="evidence" value="ECO:0007669"/>
    <property type="project" value="InterPro"/>
</dbReference>
<dbReference type="InterPro" id="IPR003594">
    <property type="entry name" value="HATPase_dom"/>
</dbReference>
<evidence type="ECO:0000259" key="24">
    <source>
        <dbReference type="PROSITE" id="PS50109"/>
    </source>
</evidence>
<evidence type="ECO:0000256" key="1">
    <source>
        <dbReference type="ARBA" id="ARBA00000085"/>
    </source>
</evidence>
<evidence type="ECO:0000256" key="6">
    <source>
        <dbReference type="ARBA" id="ARBA00017322"/>
    </source>
</evidence>
<sequence length="603" mass="68380">MAQHTKTLDQYTFNRLRRLYIIALGAIAISLLTSQFLIRTYLNDQEDDSKLINVAGRQRMLSQKLTKEVLLLTLNKSDSTKQPLIENIHATQAEWEMAHQALKFGDEKLGLEAENSPEISEMFAGIQPTFDQVITTTQSLILLSQKPSPDSVLVNQELKKLQGAASAFLKQMEKIVDQYDNEAKAKVSKLRKLEIGITIFTLLVLLGEFLIIFWPSAKAMKNSIRELMEAEKKAVKMAKDADLLSQSKEKSVRELRALSQAMDEILLFARVTPEGYVTHMGDQFARLLQAKKLNLNAKFSELISINENEQLMVDRIISENKKSGWQGEIKACNKEGTEIWLDFSMLPFNAGENKTELIIVCLDITKRKEAMLEVERLTKESFEEKMLQQKVLSRQIIENQENEQNRIAKDIHDGIGQMLTGLKYLLESVELENPESAAEKIEKLKLLTSNIIKGVRTATFNLTPPELKDYGIVPALTELTQELEKLTDKNIVLFNKTDFNQRLDSLVEINLYRITQEAINNAIKYADSSHIIVTISHSEKLLSIIVDDNGKGFDKSKLKAKPDKDGGMGLTFMQERINYINGRLFINSSENEGTRVTLNVPLQ</sequence>
<dbReference type="EC" id="2.7.13.3" evidence="5"/>
<evidence type="ECO:0000256" key="5">
    <source>
        <dbReference type="ARBA" id="ARBA00012438"/>
    </source>
</evidence>
<dbReference type="GO" id="GO:0051539">
    <property type="term" value="F:4 iron, 4 sulfur cluster binding"/>
    <property type="evidence" value="ECO:0007669"/>
    <property type="project" value="UniProtKB-KW"/>
</dbReference>
<accession>A3HUT2</accession>
<comment type="function">
    <text evidence="21">Member of the two-component regulatory system NreB/NreC involved in the control of dissimilatory nitrate/nitrite reduction in response to oxygen. NreB functions as a direct oxygen sensor histidine kinase which is autophosphorylated, in the absence of oxygen, probably at the conserved histidine residue, and transfers its phosphate group probably to a conserved aspartate residue of NreC. NreB/NreC activates the expression of the nitrate (narGHJI) and nitrite (nir) reductase operons, as well as the putative nitrate transporter gene narT.</text>
</comment>
<keyword evidence="17" id="KW-0408">Iron</keyword>
<keyword evidence="10" id="KW-0808">Transferase</keyword>
<proteinExistence type="predicted"/>
<evidence type="ECO:0000256" key="19">
    <source>
        <dbReference type="ARBA" id="ARBA00023014"/>
    </source>
</evidence>
<dbReference type="RefSeq" id="WP_008197945.1">
    <property type="nucleotide sequence ID" value="NZ_CM001023.1"/>
</dbReference>
<evidence type="ECO:0000256" key="12">
    <source>
        <dbReference type="ARBA" id="ARBA00022723"/>
    </source>
</evidence>
<dbReference type="InterPro" id="IPR000014">
    <property type="entry name" value="PAS"/>
</dbReference>
<keyword evidence="9" id="KW-0597">Phosphoprotein</keyword>
<dbReference type="STRING" id="388413.ALPR1_01645"/>
<dbReference type="SUPFAM" id="SSF55785">
    <property type="entry name" value="PYP-like sensor domain (PAS domain)"/>
    <property type="match status" value="1"/>
</dbReference>
<keyword evidence="20 23" id="KW-0472">Membrane</keyword>
<evidence type="ECO:0000256" key="11">
    <source>
        <dbReference type="ARBA" id="ARBA00022692"/>
    </source>
</evidence>
<dbReference type="OrthoDB" id="9760839at2"/>
<name>A3HUT2_9BACT</name>
<evidence type="ECO:0000256" key="7">
    <source>
        <dbReference type="ARBA" id="ARBA00022485"/>
    </source>
</evidence>
<evidence type="ECO:0000256" key="16">
    <source>
        <dbReference type="ARBA" id="ARBA00022989"/>
    </source>
</evidence>
<dbReference type="InterPro" id="IPR050482">
    <property type="entry name" value="Sensor_HK_TwoCompSys"/>
</dbReference>
<evidence type="ECO:0000256" key="10">
    <source>
        <dbReference type="ARBA" id="ARBA00022679"/>
    </source>
</evidence>
<comment type="catalytic activity">
    <reaction evidence="1">
        <text>ATP + protein L-histidine = ADP + protein N-phospho-L-histidine.</text>
        <dbReference type="EC" id="2.7.13.3"/>
    </reaction>
</comment>
<evidence type="ECO:0000256" key="14">
    <source>
        <dbReference type="ARBA" id="ARBA00022777"/>
    </source>
</evidence>
<evidence type="ECO:0000256" key="21">
    <source>
        <dbReference type="ARBA" id="ARBA00024827"/>
    </source>
</evidence>
<keyword evidence="11 23" id="KW-0812">Transmembrane</keyword>
<evidence type="ECO:0000256" key="9">
    <source>
        <dbReference type="ARBA" id="ARBA00022553"/>
    </source>
</evidence>
<keyword evidence="15" id="KW-0067">ATP-binding</keyword>
<keyword evidence="8" id="KW-0963">Cytoplasm</keyword>
<dbReference type="GO" id="GO:0016020">
    <property type="term" value="C:membrane"/>
    <property type="evidence" value="ECO:0007669"/>
    <property type="project" value="UniProtKB-SubCell"/>
</dbReference>
<comment type="cofactor">
    <cofactor evidence="2">
        <name>[4Fe-4S] cluster</name>
        <dbReference type="ChEBI" id="CHEBI:49883"/>
    </cofactor>
</comment>
<evidence type="ECO:0000313" key="27">
    <source>
        <dbReference type="Proteomes" id="UP000003919"/>
    </source>
</evidence>
<dbReference type="Pfam" id="PF13426">
    <property type="entry name" value="PAS_9"/>
    <property type="match status" value="1"/>
</dbReference>
<dbReference type="SUPFAM" id="SSF55874">
    <property type="entry name" value="ATPase domain of HSP90 chaperone/DNA topoisomerase II/histidine kinase"/>
    <property type="match status" value="1"/>
</dbReference>
<dbReference type="GO" id="GO:0005737">
    <property type="term" value="C:cytoplasm"/>
    <property type="evidence" value="ECO:0007669"/>
    <property type="project" value="UniProtKB-SubCell"/>
</dbReference>
<dbReference type="InterPro" id="IPR036890">
    <property type="entry name" value="HATPase_C_sf"/>
</dbReference>
<dbReference type="InterPro" id="IPR011712">
    <property type="entry name" value="Sig_transdc_His_kin_sub3_dim/P"/>
</dbReference>
<evidence type="ECO:0000256" key="13">
    <source>
        <dbReference type="ARBA" id="ARBA00022741"/>
    </source>
</evidence>
<dbReference type="InterPro" id="IPR004358">
    <property type="entry name" value="Sig_transdc_His_kin-like_C"/>
</dbReference>
<keyword evidence="16 23" id="KW-1133">Transmembrane helix</keyword>